<evidence type="ECO:0000259" key="8">
    <source>
        <dbReference type="PROSITE" id="PS50046"/>
    </source>
</evidence>
<dbReference type="Gene3D" id="3.30.450.20">
    <property type="entry name" value="PAS domain"/>
    <property type="match status" value="1"/>
</dbReference>
<dbReference type="RefSeq" id="WP_050046321.1">
    <property type="nucleotide sequence ID" value="NZ_JHEG04000001.1"/>
</dbReference>
<dbReference type="PANTHER" id="PTHR43304:SF1">
    <property type="entry name" value="PAC DOMAIN-CONTAINING PROTEIN"/>
    <property type="match status" value="1"/>
</dbReference>
<dbReference type="InterPro" id="IPR004358">
    <property type="entry name" value="Sig_transdc_His_kin-like_C"/>
</dbReference>
<gene>
    <name evidence="12" type="ORF">DA73_0400007375</name>
</gene>
<accession>A0A8S9SZP4</accession>
<reference evidence="12" key="2">
    <citation type="submission" date="2019-11" db="EMBL/GenBank/DDBJ databases">
        <title>Improved Assembly of Tolypothrix boutellei genome.</title>
        <authorList>
            <person name="Sarangi A.N."/>
            <person name="Mukherjee M."/>
            <person name="Ghosh S."/>
            <person name="Singh D."/>
            <person name="Das A."/>
            <person name="Kant S."/>
            <person name="Prusty A."/>
            <person name="Tripathy S."/>
        </authorList>
    </citation>
    <scope>NUCLEOTIDE SEQUENCE</scope>
    <source>
        <strain evidence="12">VB521301</strain>
    </source>
</reference>
<dbReference type="SUPFAM" id="SSF55874">
    <property type="entry name" value="ATPase domain of HSP90 chaperone/DNA topoisomerase II/histidine kinase"/>
    <property type="match status" value="1"/>
</dbReference>
<proteinExistence type="inferred from homology"/>
<dbReference type="SMART" id="SM00065">
    <property type="entry name" value="GAF"/>
    <property type="match status" value="1"/>
</dbReference>
<dbReference type="InterPro" id="IPR052162">
    <property type="entry name" value="Sensor_kinase/Photoreceptor"/>
</dbReference>
<name>A0A8S9SZP4_9CYAN</name>
<evidence type="ECO:0000313" key="13">
    <source>
        <dbReference type="Proteomes" id="UP000029738"/>
    </source>
</evidence>
<dbReference type="GO" id="GO:0000160">
    <property type="term" value="P:phosphorelay signal transduction system"/>
    <property type="evidence" value="ECO:0007669"/>
    <property type="project" value="UniProtKB-KW"/>
</dbReference>
<dbReference type="OrthoDB" id="5401154at2"/>
<dbReference type="InterPro" id="IPR001610">
    <property type="entry name" value="PAC"/>
</dbReference>
<dbReference type="InterPro" id="IPR005467">
    <property type="entry name" value="His_kinase_dom"/>
</dbReference>
<dbReference type="PROSITE" id="PS50046">
    <property type="entry name" value="PHYTOCHROME_2"/>
    <property type="match status" value="1"/>
</dbReference>
<dbReference type="PANTHER" id="PTHR43304">
    <property type="entry name" value="PHYTOCHROME-LIKE PROTEIN CPH1"/>
    <property type="match status" value="1"/>
</dbReference>
<dbReference type="InterPro" id="IPR003018">
    <property type="entry name" value="GAF"/>
</dbReference>
<keyword evidence="7" id="KW-0902">Two-component regulatory system</keyword>
<evidence type="ECO:0000256" key="4">
    <source>
        <dbReference type="ARBA" id="ARBA00022553"/>
    </source>
</evidence>
<dbReference type="InterPro" id="IPR029016">
    <property type="entry name" value="GAF-like_dom_sf"/>
</dbReference>
<dbReference type="EC" id="2.7.13.3" evidence="3"/>
<evidence type="ECO:0000256" key="6">
    <source>
        <dbReference type="ARBA" id="ARBA00022777"/>
    </source>
</evidence>
<dbReference type="Pfam" id="PF02518">
    <property type="entry name" value="HATPase_c"/>
    <property type="match status" value="1"/>
</dbReference>
<feature type="domain" description="Histidine kinase" evidence="9">
    <location>
        <begin position="382"/>
        <end position="650"/>
    </location>
</feature>
<dbReference type="EMBL" id="JHEG04000001">
    <property type="protein sequence ID" value="KAF3885298.1"/>
    <property type="molecule type" value="Genomic_DNA"/>
</dbReference>
<dbReference type="CDD" id="cd00130">
    <property type="entry name" value="PAS"/>
    <property type="match status" value="1"/>
</dbReference>
<evidence type="ECO:0000259" key="10">
    <source>
        <dbReference type="PROSITE" id="PS50112"/>
    </source>
</evidence>
<dbReference type="AlphaFoldDB" id="A0A8S9SZP4"/>
<dbReference type="Gene3D" id="1.10.287.130">
    <property type="match status" value="1"/>
</dbReference>
<dbReference type="SUPFAM" id="SSF55781">
    <property type="entry name" value="GAF domain-like"/>
    <property type="match status" value="1"/>
</dbReference>
<evidence type="ECO:0000256" key="3">
    <source>
        <dbReference type="ARBA" id="ARBA00012438"/>
    </source>
</evidence>
<keyword evidence="6" id="KW-0418">Kinase</keyword>
<comment type="similarity">
    <text evidence="2">In the N-terminal section; belongs to the phytochrome family.</text>
</comment>
<dbReference type="PROSITE" id="PS50113">
    <property type="entry name" value="PAC"/>
    <property type="match status" value="1"/>
</dbReference>
<evidence type="ECO:0000256" key="2">
    <source>
        <dbReference type="ARBA" id="ARBA00006402"/>
    </source>
</evidence>
<dbReference type="Proteomes" id="UP000029738">
    <property type="component" value="Unassembled WGS sequence"/>
</dbReference>
<feature type="domain" description="PAC" evidence="11">
    <location>
        <begin position="118"/>
        <end position="171"/>
    </location>
</feature>
<dbReference type="InterPro" id="IPR013655">
    <property type="entry name" value="PAS_fold_3"/>
</dbReference>
<dbReference type="PRINTS" id="PR00344">
    <property type="entry name" value="BCTRLSENSOR"/>
</dbReference>
<organism evidence="12 13">
    <name type="scientific">Tolypothrix bouteillei VB521301</name>
    <dbReference type="NCBI Taxonomy" id="1479485"/>
    <lineage>
        <taxon>Bacteria</taxon>
        <taxon>Bacillati</taxon>
        <taxon>Cyanobacteriota</taxon>
        <taxon>Cyanophyceae</taxon>
        <taxon>Nostocales</taxon>
        <taxon>Tolypothrichaceae</taxon>
        <taxon>Tolypothrix</taxon>
    </lineage>
</organism>
<dbReference type="InterPro" id="IPR035965">
    <property type="entry name" value="PAS-like_dom_sf"/>
</dbReference>
<protein>
    <recommendedName>
        <fullName evidence="3">histidine kinase</fullName>
        <ecNumber evidence="3">2.7.13.3</ecNumber>
    </recommendedName>
</protein>
<evidence type="ECO:0000256" key="1">
    <source>
        <dbReference type="ARBA" id="ARBA00000085"/>
    </source>
</evidence>
<evidence type="ECO:0000259" key="9">
    <source>
        <dbReference type="PROSITE" id="PS50109"/>
    </source>
</evidence>
<keyword evidence="4" id="KW-0597">Phosphoprotein</keyword>
<dbReference type="PROSITE" id="PS50109">
    <property type="entry name" value="HIS_KIN"/>
    <property type="match status" value="1"/>
</dbReference>
<evidence type="ECO:0000313" key="12">
    <source>
        <dbReference type="EMBL" id="KAF3885298.1"/>
    </source>
</evidence>
<evidence type="ECO:0000256" key="5">
    <source>
        <dbReference type="ARBA" id="ARBA00022679"/>
    </source>
</evidence>
<dbReference type="SMART" id="SM00091">
    <property type="entry name" value="PAS"/>
    <property type="match status" value="1"/>
</dbReference>
<dbReference type="NCBIfam" id="TIGR00229">
    <property type="entry name" value="sensory_box"/>
    <property type="match status" value="1"/>
</dbReference>
<reference evidence="12" key="1">
    <citation type="journal article" date="2015" name="Genome Announc.">
        <title>Draft Genome Sequence of Tolypothrix boutellei Strain VB521301.</title>
        <authorList>
            <person name="Chandrababunaidu M.M."/>
            <person name="Singh D."/>
            <person name="Sen D."/>
            <person name="Bhan S."/>
            <person name="Das S."/>
            <person name="Gupta A."/>
            <person name="Adhikary S.P."/>
            <person name="Tripathy S."/>
        </authorList>
    </citation>
    <scope>NUCLEOTIDE SEQUENCE</scope>
    <source>
        <strain evidence="12">VB521301</strain>
    </source>
</reference>
<dbReference type="SMART" id="SM00086">
    <property type="entry name" value="PAC"/>
    <property type="match status" value="1"/>
</dbReference>
<keyword evidence="13" id="KW-1185">Reference proteome</keyword>
<dbReference type="InterPro" id="IPR000700">
    <property type="entry name" value="PAS-assoc_C"/>
</dbReference>
<comment type="caution">
    <text evidence="12">The sequence shown here is derived from an EMBL/GenBank/DDBJ whole genome shotgun (WGS) entry which is preliminary data.</text>
</comment>
<dbReference type="InterPro" id="IPR000014">
    <property type="entry name" value="PAS"/>
</dbReference>
<feature type="domain" description="PAS" evidence="10">
    <location>
        <begin position="67"/>
        <end position="114"/>
    </location>
</feature>
<comment type="catalytic activity">
    <reaction evidence="1">
        <text>ATP + protein L-histidine = ADP + protein N-phospho-L-histidine.</text>
        <dbReference type="EC" id="2.7.13.3"/>
    </reaction>
</comment>
<dbReference type="InterPro" id="IPR016132">
    <property type="entry name" value="Phyto_chromo_attachment"/>
</dbReference>
<dbReference type="InterPro" id="IPR036890">
    <property type="entry name" value="HATPase_C_sf"/>
</dbReference>
<dbReference type="SMART" id="SM00387">
    <property type="entry name" value="HATPase_c"/>
    <property type="match status" value="1"/>
</dbReference>
<dbReference type="Gene3D" id="3.30.450.40">
    <property type="match status" value="2"/>
</dbReference>
<keyword evidence="5" id="KW-0808">Transferase</keyword>
<dbReference type="PROSITE" id="PS50112">
    <property type="entry name" value="PAS"/>
    <property type="match status" value="1"/>
</dbReference>
<sequence>MYTEGSATHHREALLSSRSAKALAKLEQQTHQAFTELCQRSHTSSLQTALAATGLGLWDWNLVTDKTYYDPQWKHILGYEVEEIENHHNSFEKLVHPEDFPKVMEVLEDYLEGRIPVYEVEFRMLAKSGEWKWIFDRGRVFQWDRSGQPVQMVGTHQDITGQKLQEQALHQMRKRECLLNTIRKFIYSRSQLQPILETIANVVRQFLQTNRTVIYRFSKDENRVMAVESVNEQNQYIYLDKRQTKTSLVFPISLKLDDYQNTISPIPNSHLQVVNQENELLRWCCQNNLWGLLVIYDSSSNRHWQEWEIETLRQVSFEIAIAIQQRQLIEQVHQEIASRAIVEAQEQKTTQQLKDTQEDLKNFREKLLQNGKMANFGKLVVDVAGDIYHPIHLITAYLDPVSQYAEELIRLLEFCQQNYPKSKTEFTSEIQKLDLNFAKHDILKLLWSMRSSSERIKEIASALWSFSRLEDEKMVKADIHTGLDCVLRVLQHRLKEQPGRPRIQIIKEFGELPLVKCYASELNQVFMNILNNAIDALEERIQQDNSFIPKIWIRTEAINNPFSLVGNYSSQPSKQRKIVIRISDNGKGILPHLKKHIFEPFFTTKSKGKVGGMGLSISKQIIVEKHKGKLKFNSQLGQGTEFAIELSYKTMTYADLIQGASF</sequence>
<dbReference type="Pfam" id="PF01590">
    <property type="entry name" value="GAF"/>
    <property type="match status" value="1"/>
</dbReference>
<dbReference type="SUPFAM" id="SSF55785">
    <property type="entry name" value="PYP-like sensor domain (PAS domain)"/>
    <property type="match status" value="1"/>
</dbReference>
<evidence type="ECO:0000259" key="11">
    <source>
        <dbReference type="PROSITE" id="PS50113"/>
    </source>
</evidence>
<dbReference type="Gene3D" id="3.30.565.10">
    <property type="entry name" value="Histidine kinase-like ATPase, C-terminal domain"/>
    <property type="match status" value="1"/>
</dbReference>
<dbReference type="InterPro" id="IPR003594">
    <property type="entry name" value="HATPase_dom"/>
</dbReference>
<feature type="domain" description="Phytochrome chromophore attachment site" evidence="8">
    <location>
        <begin position="191"/>
        <end position="267"/>
    </location>
</feature>
<evidence type="ECO:0000256" key="7">
    <source>
        <dbReference type="ARBA" id="ARBA00023012"/>
    </source>
</evidence>
<dbReference type="GO" id="GO:0004673">
    <property type="term" value="F:protein histidine kinase activity"/>
    <property type="evidence" value="ECO:0007669"/>
    <property type="project" value="UniProtKB-EC"/>
</dbReference>
<dbReference type="Pfam" id="PF08447">
    <property type="entry name" value="PAS_3"/>
    <property type="match status" value="1"/>
</dbReference>